<dbReference type="PANTHER" id="PTHR24241:SF161">
    <property type="entry name" value="G-PROTEIN COUPLED RECEPTORS FAMILY 1 PROFILE DOMAIN-CONTAINING PROTEIN"/>
    <property type="match status" value="1"/>
</dbReference>
<evidence type="ECO:0000256" key="5">
    <source>
        <dbReference type="ARBA" id="ARBA00023040"/>
    </source>
</evidence>
<dbReference type="InterPro" id="IPR001817">
    <property type="entry name" value="Vasoprsn_rcpt"/>
</dbReference>
<evidence type="ECO:0000313" key="13">
    <source>
        <dbReference type="Proteomes" id="UP001487740"/>
    </source>
</evidence>
<gene>
    <name evidence="12" type="ORF">O3P69_008553</name>
</gene>
<keyword evidence="3 10" id="KW-0812">Transmembrane</keyword>
<comment type="caution">
    <text evidence="12">The sequence shown here is derived from an EMBL/GenBank/DDBJ whole genome shotgun (WGS) entry which is preliminary data.</text>
</comment>
<dbReference type="EMBL" id="JARAKH010000049">
    <property type="protein sequence ID" value="KAK8375879.1"/>
    <property type="molecule type" value="Genomic_DNA"/>
</dbReference>
<dbReference type="GO" id="GO:0042277">
    <property type="term" value="F:peptide binding"/>
    <property type="evidence" value="ECO:0007669"/>
    <property type="project" value="TreeGrafter"/>
</dbReference>
<feature type="transmembrane region" description="Helical" evidence="10">
    <location>
        <begin position="239"/>
        <end position="264"/>
    </location>
</feature>
<evidence type="ECO:0000313" key="12">
    <source>
        <dbReference type="EMBL" id="KAK8375879.1"/>
    </source>
</evidence>
<keyword evidence="4 10" id="KW-1133">Transmembrane helix</keyword>
<keyword evidence="6 10" id="KW-0472">Membrane</keyword>
<evidence type="ECO:0000256" key="3">
    <source>
        <dbReference type="ARBA" id="ARBA00022692"/>
    </source>
</evidence>
<feature type="transmembrane region" description="Helical" evidence="10">
    <location>
        <begin position="193"/>
        <end position="213"/>
    </location>
</feature>
<feature type="domain" description="G-protein coupled receptors family 1 profile" evidence="11">
    <location>
        <begin position="90"/>
        <end position="427"/>
    </location>
</feature>
<evidence type="ECO:0000256" key="9">
    <source>
        <dbReference type="ARBA" id="ARBA00023224"/>
    </source>
</evidence>
<dbReference type="CDD" id="cd15196">
    <property type="entry name" value="7tmA_Vasopressin_Oxytocin"/>
    <property type="match status" value="1"/>
</dbReference>
<evidence type="ECO:0000259" key="11">
    <source>
        <dbReference type="PROSITE" id="PS50262"/>
    </source>
</evidence>
<dbReference type="Proteomes" id="UP001487740">
    <property type="component" value="Unassembled WGS sequence"/>
</dbReference>
<accession>A0AAW0SLW4</accession>
<evidence type="ECO:0000256" key="2">
    <source>
        <dbReference type="ARBA" id="ARBA00022475"/>
    </source>
</evidence>
<feature type="transmembrane region" description="Helical" evidence="10">
    <location>
        <begin position="368"/>
        <end position="391"/>
    </location>
</feature>
<evidence type="ECO:0000256" key="6">
    <source>
        <dbReference type="ARBA" id="ARBA00023136"/>
    </source>
</evidence>
<dbReference type="InterPro" id="IPR000276">
    <property type="entry name" value="GPCR_Rhodpsn"/>
</dbReference>
<reference evidence="12 13" key="1">
    <citation type="submission" date="2023-03" db="EMBL/GenBank/DDBJ databases">
        <title>High-quality genome of Scylla paramamosain provides insights in environmental adaptation.</title>
        <authorList>
            <person name="Zhang L."/>
        </authorList>
    </citation>
    <scope>NUCLEOTIDE SEQUENCE [LARGE SCALE GENOMIC DNA]</scope>
    <source>
        <strain evidence="12">LZ_2023a</strain>
        <tissue evidence="12">Muscle</tissue>
    </source>
</reference>
<dbReference type="GO" id="GO:0005886">
    <property type="term" value="C:plasma membrane"/>
    <property type="evidence" value="ECO:0007669"/>
    <property type="project" value="UniProtKB-SubCell"/>
</dbReference>
<keyword evidence="2" id="KW-1003">Cell membrane</keyword>
<feature type="transmembrane region" description="Helical" evidence="10">
    <location>
        <begin position="110"/>
        <end position="131"/>
    </location>
</feature>
<dbReference type="AlphaFoldDB" id="A0AAW0SLW4"/>
<dbReference type="GO" id="GO:0005000">
    <property type="term" value="F:vasopressin receptor activity"/>
    <property type="evidence" value="ECO:0007669"/>
    <property type="project" value="InterPro"/>
</dbReference>
<dbReference type="PANTHER" id="PTHR24241">
    <property type="entry name" value="NEUROPEPTIDE RECEPTOR-RELATED G-PROTEIN COUPLED RECEPTOR"/>
    <property type="match status" value="1"/>
</dbReference>
<dbReference type="PRINTS" id="PR00237">
    <property type="entry name" value="GPCRRHODOPSN"/>
</dbReference>
<sequence>MPWSFVDADNSGAFSLTANTTNGWSGASQETIGVSNEDLLLGASDNQSTADEDTGMGNRSGGAGVSARDESLVVWEIVTLLAIFVLTVLGNVVVLFMLLVRRKKLTRMCYFILSLCVSDLVTAFLNVLPQLVWEITYRFRGGGFLCKAVKFAQLLGPYLNSYLLVMTALDRYQVICYPLSNCAWTPRRSKNMIYLAWALALGSCTPQVFVFSYQEVGDGTWDCWASFIPPWGPRAYVTWYALSVFILPLFFLIIVYTCICRTLWVNFKHKQMDEQRHRWHDLRRPRLLVRLRTQGNRSDGGEVSTCLHTPRQEKTMPLLDSPSSTSTSTVHRLPAKKMTRASCMRIPSATNPRSHSIRSISRAKIKTVKLTVTVIFCYVSCSAPFISVQLWHVWDPDAPTSPFYSGAAFTILMLLSSLNSVVNPWIFLAFNENLSQILRSLCTCRFNIRWGPWATQTFRSSDSNKNLRLTVFTTTEAEHQAASHKPSLSPGHTVTLCESSNGC</sequence>
<keyword evidence="9 10" id="KW-0807">Transducer</keyword>
<organism evidence="12 13">
    <name type="scientific">Scylla paramamosain</name>
    <name type="common">Mud crab</name>
    <dbReference type="NCBI Taxonomy" id="85552"/>
    <lineage>
        <taxon>Eukaryota</taxon>
        <taxon>Metazoa</taxon>
        <taxon>Ecdysozoa</taxon>
        <taxon>Arthropoda</taxon>
        <taxon>Crustacea</taxon>
        <taxon>Multicrustacea</taxon>
        <taxon>Malacostraca</taxon>
        <taxon>Eumalacostraca</taxon>
        <taxon>Eucarida</taxon>
        <taxon>Decapoda</taxon>
        <taxon>Pleocyemata</taxon>
        <taxon>Brachyura</taxon>
        <taxon>Eubrachyura</taxon>
        <taxon>Portunoidea</taxon>
        <taxon>Portunidae</taxon>
        <taxon>Portuninae</taxon>
        <taxon>Scylla</taxon>
    </lineage>
</organism>
<dbReference type="Pfam" id="PF00001">
    <property type="entry name" value="7tm_1"/>
    <property type="match status" value="1"/>
</dbReference>
<feature type="transmembrane region" description="Helical" evidence="10">
    <location>
        <begin position="403"/>
        <end position="430"/>
    </location>
</feature>
<keyword evidence="8 10" id="KW-0325">Glycoprotein</keyword>
<keyword evidence="7 10" id="KW-0675">Receptor</keyword>
<protein>
    <recommendedName>
        <fullName evidence="11">G-protein coupled receptors family 1 profile domain-containing protein</fullName>
    </recommendedName>
</protein>
<dbReference type="PROSITE" id="PS00237">
    <property type="entry name" value="G_PROTEIN_RECEP_F1_1"/>
    <property type="match status" value="1"/>
</dbReference>
<evidence type="ECO:0000256" key="10">
    <source>
        <dbReference type="RuleBase" id="RU046427"/>
    </source>
</evidence>
<name>A0AAW0SLW4_SCYPA</name>
<dbReference type="SUPFAM" id="SSF81321">
    <property type="entry name" value="Family A G protein-coupled receptor-like"/>
    <property type="match status" value="1"/>
</dbReference>
<dbReference type="InterPro" id="IPR017452">
    <property type="entry name" value="GPCR_Rhodpsn_7TM"/>
</dbReference>
<feature type="transmembrane region" description="Helical" evidence="10">
    <location>
        <begin position="151"/>
        <end position="172"/>
    </location>
</feature>
<evidence type="ECO:0000256" key="8">
    <source>
        <dbReference type="ARBA" id="ARBA00023180"/>
    </source>
</evidence>
<evidence type="ECO:0000256" key="7">
    <source>
        <dbReference type="ARBA" id="ARBA00023170"/>
    </source>
</evidence>
<proteinExistence type="inferred from homology"/>
<comment type="subcellular location">
    <subcellularLocation>
        <location evidence="1 10">Cell membrane</location>
        <topology evidence="1 10">Multi-pass membrane protein</topology>
    </subcellularLocation>
</comment>
<dbReference type="PRINTS" id="PR00896">
    <property type="entry name" value="VASOPRESSINR"/>
</dbReference>
<dbReference type="PROSITE" id="PS50262">
    <property type="entry name" value="G_PROTEIN_RECEP_F1_2"/>
    <property type="match status" value="1"/>
</dbReference>
<keyword evidence="13" id="KW-1185">Reference proteome</keyword>
<dbReference type="GO" id="GO:0032870">
    <property type="term" value="P:cellular response to hormone stimulus"/>
    <property type="evidence" value="ECO:0007669"/>
    <property type="project" value="TreeGrafter"/>
</dbReference>
<evidence type="ECO:0000256" key="1">
    <source>
        <dbReference type="ARBA" id="ARBA00004651"/>
    </source>
</evidence>
<evidence type="ECO:0000256" key="4">
    <source>
        <dbReference type="ARBA" id="ARBA00022989"/>
    </source>
</evidence>
<comment type="similarity">
    <text evidence="10">Belongs to the G-protein coupled receptor 1 family. Vasopressin/oxytocin receptor subfamily.</text>
</comment>
<keyword evidence="5 10" id="KW-0297">G-protein coupled receptor</keyword>
<dbReference type="Gene3D" id="1.20.1070.10">
    <property type="entry name" value="Rhodopsin 7-helix transmembrane proteins"/>
    <property type="match status" value="1"/>
</dbReference>
<feature type="transmembrane region" description="Helical" evidence="10">
    <location>
        <begin position="77"/>
        <end position="98"/>
    </location>
</feature>